<dbReference type="eggNOG" id="COG0533">
    <property type="taxonomic scope" value="Bacteria"/>
</dbReference>
<comment type="catalytic activity">
    <reaction evidence="7">
        <text>L-threonylcarbamoyladenylate + adenosine(37) in tRNA = N(6)-L-threonylcarbamoyladenosine(37) in tRNA + AMP + H(+)</text>
        <dbReference type="Rhea" id="RHEA:37059"/>
        <dbReference type="Rhea" id="RHEA-COMP:10162"/>
        <dbReference type="Rhea" id="RHEA-COMP:10163"/>
        <dbReference type="ChEBI" id="CHEBI:15378"/>
        <dbReference type="ChEBI" id="CHEBI:73682"/>
        <dbReference type="ChEBI" id="CHEBI:74411"/>
        <dbReference type="ChEBI" id="CHEBI:74418"/>
        <dbReference type="ChEBI" id="CHEBI:456215"/>
        <dbReference type="EC" id="2.3.1.234"/>
    </reaction>
</comment>
<keyword evidence="10" id="KW-1185">Reference proteome</keyword>
<organism evidence="9 10">
    <name type="scientific">Desulfitobacterium dichloroeliminans (strain LMG P-21439 / DCA1)</name>
    <dbReference type="NCBI Taxonomy" id="871963"/>
    <lineage>
        <taxon>Bacteria</taxon>
        <taxon>Bacillati</taxon>
        <taxon>Bacillota</taxon>
        <taxon>Clostridia</taxon>
        <taxon>Eubacteriales</taxon>
        <taxon>Desulfitobacteriaceae</taxon>
        <taxon>Desulfitobacterium</taxon>
    </lineage>
</organism>
<keyword evidence="4" id="KW-0479">Metal-binding</keyword>
<keyword evidence="9" id="KW-0645">Protease</keyword>
<dbReference type="PANTHER" id="PTHR11735">
    <property type="entry name" value="TRNA N6-ADENOSINE THREONYLCARBAMOYLTRANSFERASE"/>
    <property type="match status" value="1"/>
</dbReference>
<dbReference type="InterPro" id="IPR017861">
    <property type="entry name" value="KAE1/TsaD"/>
</dbReference>
<evidence type="ECO:0000313" key="10">
    <source>
        <dbReference type="Proteomes" id="UP000010797"/>
    </source>
</evidence>
<evidence type="ECO:0000256" key="5">
    <source>
        <dbReference type="ARBA" id="ARBA00023004"/>
    </source>
</evidence>
<dbReference type="HOGENOM" id="CLU_023208_3_0_9"/>
<dbReference type="GO" id="GO:0061711">
    <property type="term" value="F:tRNA N(6)-L-threonylcarbamoyladenine synthase activity"/>
    <property type="evidence" value="ECO:0007669"/>
    <property type="project" value="UniProtKB-EC"/>
</dbReference>
<dbReference type="STRING" id="871963.Desdi_2427"/>
<evidence type="ECO:0000256" key="3">
    <source>
        <dbReference type="ARBA" id="ARBA00022694"/>
    </source>
</evidence>
<evidence type="ECO:0000259" key="8">
    <source>
        <dbReference type="Pfam" id="PF00814"/>
    </source>
</evidence>
<keyword evidence="6" id="KW-0012">Acyltransferase</keyword>
<feature type="domain" description="Gcp-like" evidence="8">
    <location>
        <begin position="50"/>
        <end position="303"/>
    </location>
</feature>
<sequence>MALYLGIDTSAYTTSLAIVDDQAVLVYENRKVLDVPQGERGLAQSVALFQHVQNLPQLVAAVPQEYWGEIAAIGVSTAPRPLKESYMPVFTPGFGVATAMAAARCIPLVLTSHQEGHLAAGLISSELSGTRFLAVHISGGTTELLEVQRQLPGQMDIRILGGTTDLHAGQFIDRVGVRLGLPFPAGKSLEALARQANPEAATWLPSAVKEFEVSFSGVESAAQRLIDQGKEPADVARAVEGCIVRTLTKLLKAGTEETSIKEILIVGGVASNQYIRQELERRLANVGHFHWALPNWSRDNAIGVAVLTLEKIKGNFLKAGNIPNHIE</sequence>
<dbReference type="AlphaFoldDB" id="L0FB15"/>
<dbReference type="GO" id="GO:0006508">
    <property type="term" value="P:proteolysis"/>
    <property type="evidence" value="ECO:0007669"/>
    <property type="project" value="UniProtKB-KW"/>
</dbReference>
<keyword evidence="2" id="KW-0808">Transferase</keyword>
<reference evidence="10" key="1">
    <citation type="submission" date="2012-02" db="EMBL/GenBank/DDBJ databases">
        <title>Complete sequence of Desulfitobacterium dichloroeliminans LMG P-21439.</title>
        <authorList>
            <person name="Lucas S."/>
            <person name="Han J."/>
            <person name="Lapidus A."/>
            <person name="Cheng J.-F."/>
            <person name="Goodwin L."/>
            <person name="Pitluck S."/>
            <person name="Peters L."/>
            <person name="Ovchinnikova G."/>
            <person name="Teshima H."/>
            <person name="Detter J.C."/>
            <person name="Han C."/>
            <person name="Tapia R."/>
            <person name="Land M."/>
            <person name="Hauser L."/>
            <person name="Kyrpides N."/>
            <person name="Ivanova N."/>
            <person name="Pagani I."/>
            <person name="Kruse T."/>
            <person name="de Vos W.M."/>
            <person name="Boon N."/>
            <person name="Smidt H."/>
            <person name="Woyke T."/>
        </authorList>
    </citation>
    <scope>NUCLEOTIDE SEQUENCE [LARGE SCALE GENOMIC DNA]</scope>
    <source>
        <strain evidence="10">LMG P-21439 / DCA1</strain>
    </source>
</reference>
<dbReference type="SUPFAM" id="SSF53067">
    <property type="entry name" value="Actin-like ATPase domain"/>
    <property type="match status" value="1"/>
</dbReference>
<keyword evidence="9" id="KW-0378">Hydrolase</keyword>
<gene>
    <name evidence="9" type="ordered locus">Desdi_2427</name>
</gene>
<evidence type="ECO:0000256" key="1">
    <source>
        <dbReference type="ARBA" id="ARBA00012156"/>
    </source>
</evidence>
<dbReference type="GO" id="GO:0008233">
    <property type="term" value="F:peptidase activity"/>
    <property type="evidence" value="ECO:0007669"/>
    <property type="project" value="UniProtKB-KW"/>
</dbReference>
<evidence type="ECO:0000256" key="6">
    <source>
        <dbReference type="ARBA" id="ARBA00023315"/>
    </source>
</evidence>
<dbReference type="GO" id="GO:0046872">
    <property type="term" value="F:metal ion binding"/>
    <property type="evidence" value="ECO:0007669"/>
    <property type="project" value="UniProtKB-KW"/>
</dbReference>
<dbReference type="OrthoDB" id="1675500at2"/>
<dbReference type="Proteomes" id="UP000010797">
    <property type="component" value="Chromosome"/>
</dbReference>
<evidence type="ECO:0000313" key="9">
    <source>
        <dbReference type="EMBL" id="AGA69851.1"/>
    </source>
</evidence>
<evidence type="ECO:0000256" key="2">
    <source>
        <dbReference type="ARBA" id="ARBA00022679"/>
    </source>
</evidence>
<protein>
    <recommendedName>
        <fullName evidence="1">N(6)-L-threonylcarbamoyladenine synthase</fullName>
        <ecNumber evidence="1">2.3.1.234</ecNumber>
    </recommendedName>
</protein>
<dbReference type="PRINTS" id="PR00789">
    <property type="entry name" value="OSIALOPTASE"/>
</dbReference>
<dbReference type="GO" id="GO:0008033">
    <property type="term" value="P:tRNA processing"/>
    <property type="evidence" value="ECO:0007669"/>
    <property type="project" value="UniProtKB-KW"/>
</dbReference>
<dbReference type="InterPro" id="IPR000905">
    <property type="entry name" value="Gcp-like_dom"/>
</dbReference>
<dbReference type="EMBL" id="CP003344">
    <property type="protein sequence ID" value="AGA69851.1"/>
    <property type="molecule type" value="Genomic_DNA"/>
</dbReference>
<dbReference type="Pfam" id="PF00814">
    <property type="entry name" value="TsaD"/>
    <property type="match status" value="1"/>
</dbReference>
<keyword evidence="3" id="KW-0819">tRNA processing</keyword>
<dbReference type="InterPro" id="IPR043129">
    <property type="entry name" value="ATPase_NBD"/>
</dbReference>
<accession>L0FB15</accession>
<evidence type="ECO:0000256" key="4">
    <source>
        <dbReference type="ARBA" id="ARBA00022723"/>
    </source>
</evidence>
<proteinExistence type="predicted"/>
<dbReference type="PANTHER" id="PTHR11735:SF6">
    <property type="entry name" value="TRNA N6-ADENOSINE THREONYLCARBAMOYLTRANSFERASE, MITOCHONDRIAL"/>
    <property type="match status" value="1"/>
</dbReference>
<keyword evidence="5" id="KW-0408">Iron</keyword>
<evidence type="ECO:0000256" key="7">
    <source>
        <dbReference type="ARBA" id="ARBA00048117"/>
    </source>
</evidence>
<dbReference type="KEGG" id="ddl:Desdi_2427"/>
<dbReference type="EC" id="2.3.1.234" evidence="1"/>
<name>L0FB15_DESDL</name>
<dbReference type="Gene3D" id="3.30.420.40">
    <property type="match status" value="2"/>
</dbReference>